<evidence type="ECO:0000256" key="1">
    <source>
        <dbReference type="SAM" id="Phobius"/>
    </source>
</evidence>
<sequence length="500" mass="55284">MQDRVRTFARVLLKGLKRAAIATLAGSGRGLAALWRLVAHAWRLAWVHAPTTGAVLTALLALSINAFDSFKINDRSDAVSEQAAGIITGPFYGGLNRTGQNQITVVLINAETMRLLESPHWPPPYSATADLLQEIATAKPKAIFLDYHFDQPQLAPFCADIEDCKTARKREIEDFARRLKRIPRDGVPLFIGAVGPDPGLAPLRDLPQLPVAFEEERIFGYPLSAPLAKGQPPRPAVAPTLYAVLKGQTPPTKPDDRVMAIDWGFGMSEAMAPYAPNAGRGRACQGGDMAQRLVSFLEVTKRSAFAARYPDDDDPFDRRCSYADTIPAHWLINGLNPQAKDFLRDRIVLVGVDLRYLADFRPTPLFGQTPGVTVHAMALDNLIQTRDRPTLYPRPLAMGLTWADAMQGVLLAFGVCLVFAWRRWRRTPPERGLRWRDRLVILAIVGLTGVATSVALNWPMFILLGAMVTGAGAMLISDQIRTFRRTRSLRLRLTARRAAR</sequence>
<proteinExistence type="predicted"/>
<dbReference type="EMBL" id="QDKP01000050">
    <property type="protein sequence ID" value="PVM76691.1"/>
    <property type="molecule type" value="Genomic_DNA"/>
</dbReference>
<protein>
    <recommendedName>
        <fullName evidence="2">CHASE2 domain-containing protein</fullName>
    </recommendedName>
</protein>
<gene>
    <name evidence="3" type="ORF">DDF65_17360</name>
</gene>
<keyword evidence="1" id="KW-0812">Transmembrane</keyword>
<accession>A0A2T9J622</accession>
<name>A0A2T9J622_9CAUL</name>
<dbReference type="Proteomes" id="UP000244913">
    <property type="component" value="Unassembled WGS sequence"/>
</dbReference>
<keyword evidence="4" id="KW-1185">Reference proteome</keyword>
<evidence type="ECO:0000313" key="4">
    <source>
        <dbReference type="Proteomes" id="UP000244913"/>
    </source>
</evidence>
<feature type="transmembrane region" description="Helical" evidence="1">
    <location>
        <begin position="462"/>
        <end position="480"/>
    </location>
</feature>
<evidence type="ECO:0000313" key="3">
    <source>
        <dbReference type="EMBL" id="PVM76691.1"/>
    </source>
</evidence>
<keyword evidence="1" id="KW-1133">Transmembrane helix</keyword>
<evidence type="ECO:0000259" key="2">
    <source>
        <dbReference type="SMART" id="SM01080"/>
    </source>
</evidence>
<reference evidence="3 4" key="1">
    <citation type="submission" date="2018-04" db="EMBL/GenBank/DDBJ databases">
        <title>The genome sequence of Caulobacter sp. 736.</title>
        <authorList>
            <person name="Gao J."/>
            <person name="Sun J."/>
        </authorList>
    </citation>
    <scope>NUCLEOTIDE SEQUENCE [LARGE SCALE GENOMIC DNA]</scope>
    <source>
        <strain evidence="3 4">736</strain>
    </source>
</reference>
<feature type="transmembrane region" description="Helical" evidence="1">
    <location>
        <begin position="439"/>
        <end position="456"/>
    </location>
</feature>
<keyword evidence="1" id="KW-0472">Membrane</keyword>
<dbReference type="AlphaFoldDB" id="A0A2T9J622"/>
<dbReference type="InterPro" id="IPR007890">
    <property type="entry name" value="CHASE2"/>
</dbReference>
<comment type="caution">
    <text evidence="3">The sequence shown here is derived from an EMBL/GenBank/DDBJ whole genome shotgun (WGS) entry which is preliminary data.</text>
</comment>
<feature type="transmembrane region" description="Helical" evidence="1">
    <location>
        <begin position="396"/>
        <end position="419"/>
    </location>
</feature>
<feature type="domain" description="CHASE2" evidence="2">
    <location>
        <begin position="32"/>
        <end position="419"/>
    </location>
</feature>
<dbReference type="SMART" id="SM01080">
    <property type="entry name" value="CHASE2"/>
    <property type="match status" value="1"/>
</dbReference>
<organism evidence="3 4">
    <name type="scientific">Caulobacter radicis</name>
    <dbReference type="NCBI Taxonomy" id="2172650"/>
    <lineage>
        <taxon>Bacteria</taxon>
        <taxon>Pseudomonadati</taxon>
        <taxon>Pseudomonadota</taxon>
        <taxon>Alphaproteobacteria</taxon>
        <taxon>Caulobacterales</taxon>
        <taxon>Caulobacteraceae</taxon>
        <taxon>Caulobacter</taxon>
    </lineage>
</organism>
<dbReference type="Pfam" id="PF05226">
    <property type="entry name" value="CHASE2"/>
    <property type="match status" value="1"/>
</dbReference>